<feature type="domain" description="CzcB-like C-terminal circularly permuted SH3-like" evidence="5">
    <location>
        <begin position="355"/>
        <end position="408"/>
    </location>
</feature>
<feature type="region of interest" description="Disordered" evidence="2">
    <location>
        <begin position="426"/>
        <end position="451"/>
    </location>
</feature>
<dbReference type="InterPro" id="IPR045800">
    <property type="entry name" value="HMBD"/>
</dbReference>
<dbReference type="InterPro" id="IPR051909">
    <property type="entry name" value="MFP_Cation_Efflux"/>
</dbReference>
<evidence type="ECO:0000256" key="2">
    <source>
        <dbReference type="SAM" id="MobiDB-lite"/>
    </source>
</evidence>
<name>A0A3B0XMW6_9ZZZZ</name>
<reference evidence="6" key="1">
    <citation type="submission" date="2018-06" db="EMBL/GenBank/DDBJ databases">
        <authorList>
            <person name="Zhirakovskaya E."/>
        </authorList>
    </citation>
    <scope>NUCLEOTIDE SEQUENCE</scope>
</reference>
<dbReference type="InterPro" id="IPR058792">
    <property type="entry name" value="Beta-barrel_RND_2"/>
</dbReference>
<dbReference type="AlphaFoldDB" id="A0A3B0XMW6"/>
<dbReference type="InterPro" id="IPR058649">
    <property type="entry name" value="CzcB_C"/>
</dbReference>
<dbReference type="PANTHER" id="PTHR30097:SF15">
    <property type="entry name" value="CATION EFFLUX SYSTEM PROTEIN CUSB"/>
    <property type="match status" value="1"/>
</dbReference>
<dbReference type="Gene3D" id="2.40.30.170">
    <property type="match status" value="1"/>
</dbReference>
<proteinExistence type="predicted"/>
<dbReference type="Gene3D" id="2.40.420.20">
    <property type="match status" value="1"/>
</dbReference>
<dbReference type="GO" id="GO:0015679">
    <property type="term" value="P:plasma membrane copper ion transport"/>
    <property type="evidence" value="ECO:0007669"/>
    <property type="project" value="TreeGrafter"/>
</dbReference>
<organism evidence="6">
    <name type="scientific">hydrothermal vent metagenome</name>
    <dbReference type="NCBI Taxonomy" id="652676"/>
    <lineage>
        <taxon>unclassified sequences</taxon>
        <taxon>metagenomes</taxon>
        <taxon>ecological metagenomes</taxon>
    </lineage>
</organism>
<accession>A0A3B0XMW6</accession>
<feature type="domain" description="Heavy metal binding" evidence="3">
    <location>
        <begin position="61"/>
        <end position="87"/>
    </location>
</feature>
<evidence type="ECO:0000259" key="3">
    <source>
        <dbReference type="Pfam" id="PF19335"/>
    </source>
</evidence>
<evidence type="ECO:0000256" key="1">
    <source>
        <dbReference type="ARBA" id="ARBA00022448"/>
    </source>
</evidence>
<dbReference type="PANTHER" id="PTHR30097">
    <property type="entry name" value="CATION EFFLUX SYSTEM PROTEIN CUSB"/>
    <property type="match status" value="1"/>
</dbReference>
<dbReference type="Pfam" id="PF25975">
    <property type="entry name" value="CzcB_C"/>
    <property type="match status" value="1"/>
</dbReference>
<dbReference type="EMBL" id="UOFJ01000450">
    <property type="protein sequence ID" value="VAW69638.1"/>
    <property type="molecule type" value="Genomic_DNA"/>
</dbReference>
<evidence type="ECO:0000259" key="4">
    <source>
        <dbReference type="Pfam" id="PF25954"/>
    </source>
</evidence>
<evidence type="ECO:0000259" key="5">
    <source>
        <dbReference type="Pfam" id="PF25975"/>
    </source>
</evidence>
<evidence type="ECO:0000313" key="6">
    <source>
        <dbReference type="EMBL" id="VAW69638.1"/>
    </source>
</evidence>
<dbReference type="GO" id="GO:0046914">
    <property type="term" value="F:transition metal ion binding"/>
    <property type="evidence" value="ECO:0007669"/>
    <property type="project" value="TreeGrafter"/>
</dbReference>
<protein>
    <submittedName>
        <fullName evidence="6">Cobalt/zinc/cadmium efflux RND transporter, membrane fusion protein, CzcB family</fullName>
    </submittedName>
</protein>
<keyword evidence="1" id="KW-0813">Transport</keyword>
<dbReference type="GO" id="GO:0030288">
    <property type="term" value="C:outer membrane-bounded periplasmic space"/>
    <property type="evidence" value="ECO:0007669"/>
    <property type="project" value="TreeGrafter"/>
</dbReference>
<dbReference type="Pfam" id="PF25954">
    <property type="entry name" value="Beta-barrel_RND_2"/>
    <property type="match status" value="1"/>
</dbReference>
<sequence>MSKKILIAVSLFSLVTGIAGFYLGQQSAEPTALSSAASEVVQHTTDAGSHTHTVASASATYVCPMHAEIVAGEPQSCPICGMDLVKKKTSTSGTTLSEGEYPVVEISPAVAHNLAVRTAVVKRGELKRNIETIGKITRVDPMARRTITPPIRGELLYIADKHQGDMVEHGELLFSMTSEELVEMQTAYQSAFKAGDRATAMSMVPELRELGLSPEQLGQLQMGAQPMPIDVHAFEDGFVFTRRGRVGESVHTGFTVFNVGGNYQVIEVTAEIFERQWSWVEEDQLATMTVRGLPGVSFEGRVVRVEPPVGYTTRSLEIALKFRTDNEALSQSMFAHISISGRAKKNVLLVPTDTVIKTGKGDRVVKILGANEFQPVNVVVGAESGGFTEIKKGLEENDRVVASGQFLIDSESSLQAEFNRMTPPLTKNTVQHGAPANPQITLVPDSELSKE</sequence>
<dbReference type="GO" id="GO:0060003">
    <property type="term" value="P:copper ion export"/>
    <property type="evidence" value="ECO:0007669"/>
    <property type="project" value="TreeGrafter"/>
</dbReference>
<gene>
    <name evidence="6" type="ORF">MNBD_GAMMA10-1023</name>
</gene>
<feature type="domain" description="CusB-like beta-barrel" evidence="4">
    <location>
        <begin position="268"/>
        <end position="341"/>
    </location>
</feature>
<dbReference type="Pfam" id="PF19335">
    <property type="entry name" value="HMBD"/>
    <property type="match status" value="1"/>
</dbReference>